<name>A0ABR2MFR3_9ASPA</name>
<reference evidence="2 3" key="1">
    <citation type="journal article" date="2022" name="Nat. Plants">
        <title>Genomes of leafy and leafless Platanthera orchids illuminate the evolution of mycoheterotrophy.</title>
        <authorList>
            <person name="Li M.H."/>
            <person name="Liu K.W."/>
            <person name="Li Z."/>
            <person name="Lu H.C."/>
            <person name="Ye Q.L."/>
            <person name="Zhang D."/>
            <person name="Wang J.Y."/>
            <person name="Li Y.F."/>
            <person name="Zhong Z.M."/>
            <person name="Liu X."/>
            <person name="Yu X."/>
            <person name="Liu D.K."/>
            <person name="Tu X.D."/>
            <person name="Liu B."/>
            <person name="Hao Y."/>
            <person name="Liao X.Y."/>
            <person name="Jiang Y.T."/>
            <person name="Sun W.H."/>
            <person name="Chen J."/>
            <person name="Chen Y.Q."/>
            <person name="Ai Y."/>
            <person name="Zhai J.W."/>
            <person name="Wu S.S."/>
            <person name="Zhou Z."/>
            <person name="Hsiao Y.Y."/>
            <person name="Wu W.L."/>
            <person name="Chen Y.Y."/>
            <person name="Lin Y.F."/>
            <person name="Hsu J.L."/>
            <person name="Li C.Y."/>
            <person name="Wang Z.W."/>
            <person name="Zhao X."/>
            <person name="Zhong W.Y."/>
            <person name="Ma X.K."/>
            <person name="Ma L."/>
            <person name="Huang J."/>
            <person name="Chen G.Z."/>
            <person name="Huang M.Z."/>
            <person name="Huang L."/>
            <person name="Peng D.H."/>
            <person name="Luo Y.B."/>
            <person name="Zou S.Q."/>
            <person name="Chen S.P."/>
            <person name="Lan S."/>
            <person name="Tsai W.C."/>
            <person name="Van de Peer Y."/>
            <person name="Liu Z.J."/>
        </authorList>
    </citation>
    <scope>NUCLEOTIDE SEQUENCE [LARGE SCALE GENOMIC DNA]</scope>
    <source>
        <strain evidence="2">Lor288</strain>
    </source>
</reference>
<protein>
    <submittedName>
        <fullName evidence="2">Uncharacterized protein</fullName>
    </submittedName>
</protein>
<dbReference type="Proteomes" id="UP001412067">
    <property type="component" value="Unassembled WGS sequence"/>
</dbReference>
<accession>A0ABR2MFR3</accession>
<evidence type="ECO:0000313" key="3">
    <source>
        <dbReference type="Proteomes" id="UP001412067"/>
    </source>
</evidence>
<evidence type="ECO:0000313" key="2">
    <source>
        <dbReference type="EMBL" id="KAK8962419.1"/>
    </source>
</evidence>
<keyword evidence="3" id="KW-1185">Reference proteome</keyword>
<organism evidence="2 3">
    <name type="scientific">Platanthera guangdongensis</name>
    <dbReference type="NCBI Taxonomy" id="2320717"/>
    <lineage>
        <taxon>Eukaryota</taxon>
        <taxon>Viridiplantae</taxon>
        <taxon>Streptophyta</taxon>
        <taxon>Embryophyta</taxon>
        <taxon>Tracheophyta</taxon>
        <taxon>Spermatophyta</taxon>
        <taxon>Magnoliopsida</taxon>
        <taxon>Liliopsida</taxon>
        <taxon>Asparagales</taxon>
        <taxon>Orchidaceae</taxon>
        <taxon>Orchidoideae</taxon>
        <taxon>Orchideae</taxon>
        <taxon>Orchidinae</taxon>
        <taxon>Platanthera</taxon>
    </lineage>
</organism>
<proteinExistence type="predicted"/>
<evidence type="ECO:0000256" key="1">
    <source>
        <dbReference type="SAM" id="MobiDB-lite"/>
    </source>
</evidence>
<dbReference type="EMBL" id="JBBWWR010000008">
    <property type="protein sequence ID" value="KAK8962419.1"/>
    <property type="molecule type" value="Genomic_DNA"/>
</dbReference>
<sequence>MAAIFQGREEESPQEIKGLNYRRIQADPVPASRRNHSPTPVTLEAIGKIDRLPHSIH</sequence>
<comment type="caution">
    <text evidence="2">The sequence shown here is derived from an EMBL/GenBank/DDBJ whole genome shotgun (WGS) entry which is preliminary data.</text>
</comment>
<gene>
    <name evidence="2" type="ORF">KSP40_PGU014576</name>
</gene>
<feature type="region of interest" description="Disordered" evidence="1">
    <location>
        <begin position="1"/>
        <end position="39"/>
    </location>
</feature>